<organism evidence="5 7">
    <name type="scientific">Algoriphagus ratkowskyi</name>
    <dbReference type="NCBI Taxonomy" id="57028"/>
    <lineage>
        <taxon>Bacteria</taxon>
        <taxon>Pseudomonadati</taxon>
        <taxon>Bacteroidota</taxon>
        <taxon>Cytophagia</taxon>
        <taxon>Cytophagales</taxon>
        <taxon>Cyclobacteriaceae</taxon>
        <taxon>Algoriphagus</taxon>
    </lineage>
</organism>
<feature type="compositionally biased region" description="Basic and acidic residues" evidence="3">
    <location>
        <begin position="515"/>
        <end position="524"/>
    </location>
</feature>
<evidence type="ECO:0000259" key="4">
    <source>
        <dbReference type="PROSITE" id="PS50109"/>
    </source>
</evidence>
<evidence type="ECO:0000313" key="5">
    <source>
        <dbReference type="EMBL" id="PZX52143.1"/>
    </source>
</evidence>
<dbReference type="Pfam" id="PF02518">
    <property type="entry name" value="HATPase_c"/>
    <property type="match status" value="1"/>
</dbReference>
<evidence type="ECO:0000313" key="8">
    <source>
        <dbReference type="Proteomes" id="UP000321927"/>
    </source>
</evidence>
<dbReference type="EC" id="2.7.13.3" evidence="2"/>
<dbReference type="InterPro" id="IPR005467">
    <property type="entry name" value="His_kinase_dom"/>
</dbReference>
<dbReference type="Pfam" id="PF13589">
    <property type="entry name" value="HATPase_c_3"/>
    <property type="match status" value="1"/>
</dbReference>
<dbReference type="AlphaFoldDB" id="A0A2W7QUE3"/>
<dbReference type="EMBL" id="QKZU01000016">
    <property type="protein sequence ID" value="PZX52143.1"/>
    <property type="molecule type" value="Genomic_DNA"/>
</dbReference>
<dbReference type="PANTHER" id="PTHR43065">
    <property type="entry name" value="SENSOR HISTIDINE KINASE"/>
    <property type="match status" value="1"/>
</dbReference>
<dbReference type="Proteomes" id="UP000249115">
    <property type="component" value="Unassembled WGS sequence"/>
</dbReference>
<evidence type="ECO:0000256" key="2">
    <source>
        <dbReference type="ARBA" id="ARBA00012438"/>
    </source>
</evidence>
<dbReference type="PROSITE" id="PS50109">
    <property type="entry name" value="HIS_KIN"/>
    <property type="match status" value="1"/>
</dbReference>
<name>A0A2W7QUE3_9BACT</name>
<evidence type="ECO:0000313" key="6">
    <source>
        <dbReference type="EMBL" id="TXD76095.1"/>
    </source>
</evidence>
<dbReference type="OrthoDB" id="9816482at2"/>
<dbReference type="PRINTS" id="PR00344">
    <property type="entry name" value="BCTRLSENSOR"/>
</dbReference>
<reference evidence="6 8" key="2">
    <citation type="submission" date="2019-08" db="EMBL/GenBank/DDBJ databases">
        <title>Genome of Algoriphagus ratkowskyi IC026.</title>
        <authorList>
            <person name="Bowman J.P."/>
        </authorList>
    </citation>
    <scope>NUCLEOTIDE SEQUENCE [LARGE SCALE GENOMIC DNA]</scope>
    <source>
        <strain evidence="6 8">IC026</strain>
    </source>
</reference>
<gene>
    <name evidence="6" type="ORF">ESW18_17650</name>
    <name evidence="5" type="ORF">LV84_03552</name>
</gene>
<evidence type="ECO:0000256" key="1">
    <source>
        <dbReference type="ARBA" id="ARBA00000085"/>
    </source>
</evidence>
<evidence type="ECO:0000313" key="7">
    <source>
        <dbReference type="Proteomes" id="UP000249115"/>
    </source>
</evidence>
<proteinExistence type="predicted"/>
<dbReference type="InterPro" id="IPR003594">
    <property type="entry name" value="HATPase_dom"/>
</dbReference>
<accession>A0A2W7QUE3</accession>
<dbReference type="InterPro" id="IPR004358">
    <property type="entry name" value="Sig_transdc_His_kin-like_C"/>
</dbReference>
<dbReference type="EMBL" id="VORV01000015">
    <property type="protein sequence ID" value="TXD76095.1"/>
    <property type="molecule type" value="Genomic_DNA"/>
</dbReference>
<dbReference type="InterPro" id="IPR036890">
    <property type="entry name" value="HATPase_C_sf"/>
</dbReference>
<feature type="region of interest" description="Disordered" evidence="3">
    <location>
        <begin position="515"/>
        <end position="540"/>
    </location>
</feature>
<dbReference type="SUPFAM" id="SSF55874">
    <property type="entry name" value="ATPase domain of HSP90 chaperone/DNA topoisomerase II/histidine kinase"/>
    <property type="match status" value="2"/>
</dbReference>
<dbReference type="RefSeq" id="WP_086502774.1">
    <property type="nucleotide sequence ID" value="NZ_MSSV01000020.1"/>
</dbReference>
<protein>
    <recommendedName>
        <fullName evidence="2">histidine kinase</fullName>
        <ecNumber evidence="2">2.7.13.3</ecNumber>
    </recommendedName>
</protein>
<sequence length="813" mass="93366">MDNATQILELKKKLSEEIQKPQPDSVLIASIKGEIEKLEITQIPFTVSARTARLIGQENFANAEGAIIELVKNSYDADASICIIIIDPVNDSIRILDNGDGMTEKIIRNQWMTIGTDDKKVNFKTKSRIKTGAKGIGRFALDRLGKSSVMLTKTLDSESLVWDVDWNQFENSGAVISDIKATLQIGNSDFWGEIIEMQNFTGLKEPIIDHWKEEKGTLISIEKLKDTWEERATQSLYSNLEILVPPLETNIFQLFLYSTLEPDKYGKVLPTLCDDYDYKVSATVNDSQSVTISVSRNELNFGDLKRIGFFEKSKLNEPQYQFSAFEKGEFEINTKLETLIAGYKGIDKNNNLRKIGAFTFSFYFMKRGGGQEKDEEVGKYPYKSVNYSIRTNWLDKFGGIKIFRDNFRVRPYGETKSSSFDWLDLGKRALSNPTVTRPGYRVRPQQVYGIVNISRIDNINFEDKSSREGLQENDTFTLFKEILKSVIEIFEQDRNQIMMTLKKIYDENNKKAKAKEEADRIIKNKKDKKNNSDSSDPSVDKDTLINAIEAYKEDIEELQDEQKILRVLASAGLIVTSFAHEFRNHTDSILPRTEELKSVLLQVIDINKLKELPDFFDPYVMLSDMRKQDERLKSWLDFSISSVRKDKRTRRIINMVTYIEGLEKIWSPLLSRRNIKLTIDKWKFTEVNFRGHEIDLDGIFNNLITNSVDAYKRKDSGDLRELKLSFAFNPLETNGINVVYQDCGPGLLEEITEPNKIFQPFFTTKRDDKTGEKIGTGLGMWIVKSTIDEYNGDVEILQARPSFKIKITLPHNL</sequence>
<keyword evidence="5" id="KW-0418">Kinase</keyword>
<keyword evidence="5" id="KW-0808">Transferase</keyword>
<feature type="domain" description="Histidine kinase" evidence="4">
    <location>
        <begin position="577"/>
        <end position="813"/>
    </location>
</feature>
<comment type="caution">
    <text evidence="5">The sequence shown here is derived from an EMBL/GenBank/DDBJ whole genome shotgun (WGS) entry which is preliminary data.</text>
</comment>
<comment type="catalytic activity">
    <reaction evidence="1">
        <text>ATP + protein L-histidine = ADP + protein N-phospho-L-histidine.</text>
        <dbReference type="EC" id="2.7.13.3"/>
    </reaction>
</comment>
<dbReference type="Gene3D" id="3.30.565.10">
    <property type="entry name" value="Histidine kinase-like ATPase, C-terminal domain"/>
    <property type="match status" value="2"/>
</dbReference>
<reference evidence="5 7" key="1">
    <citation type="submission" date="2018-06" db="EMBL/GenBank/DDBJ databases">
        <title>Genomic Encyclopedia of Archaeal and Bacterial Type Strains, Phase II (KMG-II): from individual species to whole genera.</title>
        <authorList>
            <person name="Goeker M."/>
        </authorList>
    </citation>
    <scope>NUCLEOTIDE SEQUENCE [LARGE SCALE GENOMIC DNA]</scope>
    <source>
        <strain evidence="5 7">DSM 22686</strain>
    </source>
</reference>
<dbReference type="SMART" id="SM00387">
    <property type="entry name" value="HATPase_c"/>
    <property type="match status" value="1"/>
</dbReference>
<evidence type="ECO:0000256" key="3">
    <source>
        <dbReference type="SAM" id="MobiDB-lite"/>
    </source>
</evidence>
<keyword evidence="8" id="KW-1185">Reference proteome</keyword>
<dbReference type="Proteomes" id="UP000321927">
    <property type="component" value="Unassembled WGS sequence"/>
</dbReference>
<dbReference type="GO" id="GO:0004673">
    <property type="term" value="F:protein histidine kinase activity"/>
    <property type="evidence" value="ECO:0007669"/>
    <property type="project" value="UniProtKB-EC"/>
</dbReference>